<dbReference type="PROSITE" id="PS51257">
    <property type="entry name" value="PROKAR_LIPOPROTEIN"/>
    <property type="match status" value="1"/>
</dbReference>
<keyword evidence="2" id="KW-0472">Membrane</keyword>
<dbReference type="OrthoDB" id="10580741at2759"/>
<keyword evidence="2" id="KW-1133">Transmembrane helix</keyword>
<protein>
    <submittedName>
        <fullName evidence="4">Uncharacterized protein</fullName>
    </submittedName>
</protein>
<evidence type="ECO:0000313" key="4">
    <source>
        <dbReference type="EMBL" id="KAG0710190.1"/>
    </source>
</evidence>
<organism evidence="4 5">
    <name type="scientific">Chionoecetes opilio</name>
    <name type="common">Atlantic snow crab</name>
    <name type="synonym">Cancer opilio</name>
    <dbReference type="NCBI Taxonomy" id="41210"/>
    <lineage>
        <taxon>Eukaryota</taxon>
        <taxon>Metazoa</taxon>
        <taxon>Ecdysozoa</taxon>
        <taxon>Arthropoda</taxon>
        <taxon>Crustacea</taxon>
        <taxon>Multicrustacea</taxon>
        <taxon>Malacostraca</taxon>
        <taxon>Eumalacostraca</taxon>
        <taxon>Eucarida</taxon>
        <taxon>Decapoda</taxon>
        <taxon>Pleocyemata</taxon>
        <taxon>Brachyura</taxon>
        <taxon>Eubrachyura</taxon>
        <taxon>Majoidea</taxon>
        <taxon>Majidae</taxon>
        <taxon>Chionoecetes</taxon>
    </lineage>
</organism>
<keyword evidence="5" id="KW-1185">Reference proteome</keyword>
<feature type="signal peptide" evidence="3">
    <location>
        <begin position="1"/>
        <end position="20"/>
    </location>
</feature>
<dbReference type="Proteomes" id="UP000770661">
    <property type="component" value="Unassembled WGS sequence"/>
</dbReference>
<accession>A0A8J5CEP4</accession>
<dbReference type="AlphaFoldDB" id="A0A8J5CEP4"/>
<evidence type="ECO:0000256" key="2">
    <source>
        <dbReference type="SAM" id="Phobius"/>
    </source>
</evidence>
<comment type="caution">
    <text evidence="4">The sequence shown here is derived from an EMBL/GenBank/DDBJ whole genome shotgun (WGS) entry which is preliminary data.</text>
</comment>
<proteinExistence type="predicted"/>
<evidence type="ECO:0000256" key="1">
    <source>
        <dbReference type="SAM" id="MobiDB-lite"/>
    </source>
</evidence>
<dbReference type="EMBL" id="JACEEZ010024447">
    <property type="protein sequence ID" value="KAG0710190.1"/>
    <property type="molecule type" value="Genomic_DNA"/>
</dbReference>
<keyword evidence="2" id="KW-0812">Transmembrane</keyword>
<evidence type="ECO:0000313" key="5">
    <source>
        <dbReference type="Proteomes" id="UP000770661"/>
    </source>
</evidence>
<reference evidence="4" key="1">
    <citation type="submission" date="2020-07" db="EMBL/GenBank/DDBJ databases">
        <title>The High-quality genome of the commercially important snow crab, Chionoecetes opilio.</title>
        <authorList>
            <person name="Jeong J.-H."/>
            <person name="Ryu S."/>
        </authorList>
    </citation>
    <scope>NUCLEOTIDE SEQUENCE</scope>
    <source>
        <strain evidence="4">MADBK_172401_WGS</strain>
        <tissue evidence="4">Digestive gland</tissue>
    </source>
</reference>
<feature type="compositionally biased region" description="Polar residues" evidence="1">
    <location>
        <begin position="96"/>
        <end position="107"/>
    </location>
</feature>
<feature type="region of interest" description="Disordered" evidence="1">
    <location>
        <begin position="44"/>
        <end position="107"/>
    </location>
</feature>
<feature type="transmembrane region" description="Helical" evidence="2">
    <location>
        <begin position="239"/>
        <end position="263"/>
    </location>
</feature>
<feature type="compositionally biased region" description="Low complexity" evidence="1">
    <location>
        <begin position="55"/>
        <end position="95"/>
    </location>
</feature>
<feature type="chain" id="PRO_5035181543" evidence="3">
    <location>
        <begin position="21"/>
        <end position="369"/>
    </location>
</feature>
<gene>
    <name evidence="4" type="ORF">GWK47_023311</name>
</gene>
<evidence type="ECO:0000256" key="3">
    <source>
        <dbReference type="SAM" id="SignalP"/>
    </source>
</evidence>
<name>A0A8J5CEP4_CHIOP</name>
<sequence length="369" mass="40106">MITQTRVILVLLVAAACTDGFLVPLKAAAHYPSTNDTIAITQDLKPAVRPPHPPATTTTTAATQEPHPSTAASTTTRVTTATTEESKTPTTAATKDSQPPSHDSFFSTDAKTPSAILTLPHNESLSRLLFWPLAANTTATLNLTVLRHNYTFTTTTALPKHWHSIDIYQPTASQTGHTTARLHLNTEGRYLTMDHSRVIQMTLGSDHTAYWCFCPRAHLCTLLSPLKNDSASSGERADLLVALLVVVFLLIVTLLALGGVTFYKKAELFHIYAKPIDCLPHVPPPLPTPNQQPASHTKGSTRTKQDEAEQVATKTDKVGDISRYSKLSRGIADNPAQPTIPAPPAVNPDYDRLLNSQRRESINSLYGLI</sequence>
<keyword evidence="3" id="KW-0732">Signal</keyword>
<feature type="region of interest" description="Disordered" evidence="1">
    <location>
        <begin position="283"/>
        <end position="315"/>
    </location>
</feature>